<accession>A0A9P0EJU7</accession>
<sequence length="93" mass="10392">MSSLLCPPHLCLNEATERYIPYEATRKTRGTARTDGCRHSTFRLTRNNEAIVILPHALLKELAGLPFTVASPQRALERDLLGHYTGMSLLVES</sequence>
<evidence type="ECO:0000313" key="2">
    <source>
        <dbReference type="Proteomes" id="UP000775872"/>
    </source>
</evidence>
<proteinExistence type="predicted"/>
<comment type="caution">
    <text evidence="1">The sequence shown here is derived from an EMBL/GenBank/DDBJ whole genome shotgun (WGS) entry which is preliminary data.</text>
</comment>
<gene>
    <name evidence="1" type="ORF">CSOL1703_00015258</name>
</gene>
<dbReference type="AlphaFoldDB" id="A0A9P0EJU7"/>
<protein>
    <submittedName>
        <fullName evidence="1">Uncharacterized protein</fullName>
    </submittedName>
</protein>
<keyword evidence="2" id="KW-1185">Reference proteome</keyword>
<reference evidence="1" key="1">
    <citation type="submission" date="2021-10" db="EMBL/GenBank/DDBJ databases">
        <authorList>
            <person name="Piombo E."/>
        </authorList>
    </citation>
    <scope>NUCLEOTIDE SEQUENCE</scope>
</reference>
<dbReference type="OrthoDB" id="1844152at2759"/>
<dbReference type="Proteomes" id="UP000775872">
    <property type="component" value="Unassembled WGS sequence"/>
</dbReference>
<name>A0A9P0EJU7_9HYPO</name>
<evidence type="ECO:0000313" key="1">
    <source>
        <dbReference type="EMBL" id="CAH0054066.1"/>
    </source>
</evidence>
<dbReference type="EMBL" id="CABFOC020000046">
    <property type="protein sequence ID" value="CAH0054066.1"/>
    <property type="molecule type" value="Genomic_DNA"/>
</dbReference>
<organism evidence="1 2">
    <name type="scientific">Clonostachys solani</name>
    <dbReference type="NCBI Taxonomy" id="160281"/>
    <lineage>
        <taxon>Eukaryota</taxon>
        <taxon>Fungi</taxon>
        <taxon>Dikarya</taxon>
        <taxon>Ascomycota</taxon>
        <taxon>Pezizomycotina</taxon>
        <taxon>Sordariomycetes</taxon>
        <taxon>Hypocreomycetidae</taxon>
        <taxon>Hypocreales</taxon>
        <taxon>Bionectriaceae</taxon>
        <taxon>Clonostachys</taxon>
    </lineage>
</organism>